<reference evidence="1" key="1">
    <citation type="journal article" date="2015" name="Nature">
        <title>Complex archaea that bridge the gap between prokaryotes and eukaryotes.</title>
        <authorList>
            <person name="Spang A."/>
            <person name="Saw J.H."/>
            <person name="Jorgensen S.L."/>
            <person name="Zaremba-Niedzwiedzka K."/>
            <person name="Martijn J."/>
            <person name="Lind A.E."/>
            <person name="van Eijk R."/>
            <person name="Schleper C."/>
            <person name="Guy L."/>
            <person name="Ettema T.J."/>
        </authorList>
    </citation>
    <scope>NUCLEOTIDE SEQUENCE</scope>
</reference>
<dbReference type="InterPro" id="IPR027417">
    <property type="entry name" value="P-loop_NTPase"/>
</dbReference>
<comment type="caution">
    <text evidence="1">The sequence shown here is derived from an EMBL/GenBank/DDBJ whole genome shotgun (WGS) entry which is preliminary data.</text>
</comment>
<sequence length="41" mass="4749">MDLVKKYRPTKFSQVIGQRAAVATLRGVMKRREEINPVTLF</sequence>
<dbReference type="Gene3D" id="3.40.50.300">
    <property type="entry name" value="P-loop containing nucleotide triphosphate hydrolases"/>
    <property type="match status" value="1"/>
</dbReference>
<proteinExistence type="predicted"/>
<feature type="non-terminal residue" evidence="1">
    <location>
        <position position="41"/>
    </location>
</feature>
<protein>
    <submittedName>
        <fullName evidence="1">Uncharacterized protein</fullName>
    </submittedName>
</protein>
<name>A0A0F9MWT1_9ZZZZ</name>
<dbReference type="EMBL" id="LAZR01008077">
    <property type="protein sequence ID" value="KKM81100.1"/>
    <property type="molecule type" value="Genomic_DNA"/>
</dbReference>
<dbReference type="AlphaFoldDB" id="A0A0F9MWT1"/>
<accession>A0A0F9MWT1</accession>
<evidence type="ECO:0000313" key="1">
    <source>
        <dbReference type="EMBL" id="KKM81100.1"/>
    </source>
</evidence>
<gene>
    <name evidence="1" type="ORF">LCGC14_1333290</name>
</gene>
<organism evidence="1">
    <name type="scientific">marine sediment metagenome</name>
    <dbReference type="NCBI Taxonomy" id="412755"/>
    <lineage>
        <taxon>unclassified sequences</taxon>
        <taxon>metagenomes</taxon>
        <taxon>ecological metagenomes</taxon>
    </lineage>
</organism>